<reference evidence="2 3" key="1">
    <citation type="submission" date="2023-01" db="EMBL/GenBank/DDBJ databases">
        <authorList>
            <person name="Kreplak J."/>
        </authorList>
    </citation>
    <scope>NUCLEOTIDE SEQUENCE [LARGE SCALE GENOMIC DNA]</scope>
</reference>
<evidence type="ECO:0000313" key="2">
    <source>
        <dbReference type="EMBL" id="CAI8614129.1"/>
    </source>
</evidence>
<sequence>MRPSFFCQLRQHVEPNVESYGNTSNVHLNKPHANPTYDNLKVDIHVFNTYVNKILDESNEFEDLGNENPQNKEANIHSKINEDGDEDDNTLIANIMKRIVEEKADQKPSLMVLKILAKSLTDKAKGKEHKVDTSNPTINILKLKTPRAIPLKKKKDIPSKTHLVKKITPQRSPVSKRRRFDEKNEEKKSLKRKLVQSNIPNKNGGSLTLDKKL</sequence>
<protein>
    <submittedName>
        <fullName evidence="2">Uncharacterized protein</fullName>
    </submittedName>
</protein>
<evidence type="ECO:0000256" key="1">
    <source>
        <dbReference type="SAM" id="MobiDB-lite"/>
    </source>
</evidence>
<dbReference type="AlphaFoldDB" id="A0AAV1AUE5"/>
<feature type="compositionally biased region" description="Polar residues" evidence="1">
    <location>
        <begin position="195"/>
        <end position="206"/>
    </location>
</feature>
<evidence type="ECO:0000313" key="3">
    <source>
        <dbReference type="Proteomes" id="UP001157006"/>
    </source>
</evidence>
<keyword evidence="3" id="KW-1185">Reference proteome</keyword>
<feature type="region of interest" description="Disordered" evidence="1">
    <location>
        <begin position="166"/>
        <end position="213"/>
    </location>
</feature>
<feature type="compositionally biased region" description="Basic and acidic residues" evidence="1">
    <location>
        <begin position="179"/>
        <end position="188"/>
    </location>
</feature>
<organism evidence="2 3">
    <name type="scientific">Vicia faba</name>
    <name type="common">Broad bean</name>
    <name type="synonym">Faba vulgaris</name>
    <dbReference type="NCBI Taxonomy" id="3906"/>
    <lineage>
        <taxon>Eukaryota</taxon>
        <taxon>Viridiplantae</taxon>
        <taxon>Streptophyta</taxon>
        <taxon>Embryophyta</taxon>
        <taxon>Tracheophyta</taxon>
        <taxon>Spermatophyta</taxon>
        <taxon>Magnoliopsida</taxon>
        <taxon>eudicotyledons</taxon>
        <taxon>Gunneridae</taxon>
        <taxon>Pentapetalae</taxon>
        <taxon>rosids</taxon>
        <taxon>fabids</taxon>
        <taxon>Fabales</taxon>
        <taxon>Fabaceae</taxon>
        <taxon>Papilionoideae</taxon>
        <taxon>50 kb inversion clade</taxon>
        <taxon>NPAAA clade</taxon>
        <taxon>Hologalegina</taxon>
        <taxon>IRL clade</taxon>
        <taxon>Fabeae</taxon>
        <taxon>Vicia</taxon>
    </lineage>
</organism>
<name>A0AAV1AUE5_VICFA</name>
<dbReference type="EMBL" id="OX451740">
    <property type="protein sequence ID" value="CAI8614129.1"/>
    <property type="molecule type" value="Genomic_DNA"/>
</dbReference>
<gene>
    <name evidence="2" type="ORF">VFH_V115200</name>
</gene>
<dbReference type="Proteomes" id="UP001157006">
    <property type="component" value="Chromosome 5"/>
</dbReference>
<proteinExistence type="predicted"/>
<accession>A0AAV1AUE5</accession>